<evidence type="ECO:0000256" key="4">
    <source>
        <dbReference type="SAM" id="SignalP"/>
    </source>
</evidence>
<comment type="similarity">
    <text evidence="1">Belongs to the CsgA/CsgB family.</text>
</comment>
<keyword evidence="2 4" id="KW-0732">Signal</keyword>
<dbReference type="EMBL" id="JAFMYV010000015">
    <property type="protein sequence ID" value="MBO0939501.1"/>
    <property type="molecule type" value="Genomic_DNA"/>
</dbReference>
<dbReference type="InterPro" id="IPR009742">
    <property type="entry name" value="Curlin_rpt"/>
</dbReference>
<dbReference type="AlphaFoldDB" id="A0A939GMG9"/>
<dbReference type="RefSeq" id="WP_207367033.1">
    <property type="nucleotide sequence ID" value="NZ_JAFMYV010000015.1"/>
</dbReference>
<gene>
    <name evidence="5" type="ORF">J2I47_23325</name>
</gene>
<dbReference type="GO" id="GO:0009289">
    <property type="term" value="C:pilus"/>
    <property type="evidence" value="ECO:0007669"/>
    <property type="project" value="InterPro"/>
</dbReference>
<evidence type="ECO:0000313" key="5">
    <source>
        <dbReference type="EMBL" id="MBO0939501.1"/>
    </source>
</evidence>
<feature type="region of interest" description="Disordered" evidence="3">
    <location>
        <begin position="23"/>
        <end position="43"/>
    </location>
</feature>
<protein>
    <recommendedName>
        <fullName evidence="7">Curlin associated repeat-containing protein</fullName>
    </recommendedName>
</protein>
<dbReference type="Pfam" id="PF07012">
    <property type="entry name" value="Curlin_rpt"/>
    <property type="match status" value="1"/>
</dbReference>
<comment type="caution">
    <text evidence="5">The sequence shown here is derived from an EMBL/GenBank/DDBJ whole genome shotgun (WGS) entry which is preliminary data.</text>
</comment>
<evidence type="ECO:0000256" key="3">
    <source>
        <dbReference type="SAM" id="MobiDB-lite"/>
    </source>
</evidence>
<proteinExistence type="inferred from homology"/>
<reference evidence="5" key="1">
    <citation type="submission" date="2021-03" db="EMBL/GenBank/DDBJ databases">
        <title>Fibrella sp. HMF5335 genome sequencing and assembly.</title>
        <authorList>
            <person name="Kang H."/>
            <person name="Kim H."/>
            <person name="Bae S."/>
            <person name="Joh K."/>
        </authorList>
    </citation>
    <scope>NUCLEOTIDE SEQUENCE</scope>
    <source>
        <strain evidence="5">HMF5335</strain>
    </source>
</reference>
<keyword evidence="6" id="KW-1185">Reference proteome</keyword>
<dbReference type="Proteomes" id="UP000664034">
    <property type="component" value="Unassembled WGS sequence"/>
</dbReference>
<evidence type="ECO:0008006" key="7">
    <source>
        <dbReference type="Google" id="ProtNLM"/>
    </source>
</evidence>
<sequence>MKRTILTGLALVAFAATLQAQNTSTVSQNGNGQSNAITQTGSNNESIVRQLTGTGSPANTGNVATVTQNATSTLPTKNQAFIDQINGADYNQAIISQTVGSGNRATIEQKGGNGFRSGGTSLYVPGSPVPTAGNYATITETGAGNNQTSIQQNAGALGGSGANYANIRQIGNANLGTAIEQSNKSMGNQASIVQGGSAGGATGNTAVVLQNNDSQNNLARVAQEGANKNADVQQAFISSNNVIQVDQLGANGFATVYQTDNADHNQATVSQVSTSNGGSSATIYQTNVSAYNIASVEQQGTTDAALINQSEQSKNNTAAITQGATGNNNVGVITQTYAYDGAGSTMTTGSGSTATINQNLTTGSTIGNQAEVTQGFAGGISTVSGNPVISDDNVATVGQENDVNVAKLQQGGVGNTATVTQRGYSTLKGVNAGMVVNDVAGQLGNINTLTVNQTGTLLNPATANATQIGIGNNGTITQTSN</sequence>
<name>A0A939GMG9_9BACT</name>
<evidence type="ECO:0000256" key="2">
    <source>
        <dbReference type="ARBA" id="ARBA00022729"/>
    </source>
</evidence>
<feature type="chain" id="PRO_5037520017" description="Curlin associated repeat-containing protein" evidence="4">
    <location>
        <begin position="21"/>
        <end position="481"/>
    </location>
</feature>
<dbReference type="GO" id="GO:0007155">
    <property type="term" value="P:cell adhesion"/>
    <property type="evidence" value="ECO:0007669"/>
    <property type="project" value="InterPro"/>
</dbReference>
<organism evidence="5 6">
    <name type="scientific">Fibrella rubiginis</name>
    <dbReference type="NCBI Taxonomy" id="2817060"/>
    <lineage>
        <taxon>Bacteria</taxon>
        <taxon>Pseudomonadati</taxon>
        <taxon>Bacteroidota</taxon>
        <taxon>Cytophagia</taxon>
        <taxon>Cytophagales</taxon>
        <taxon>Spirosomataceae</taxon>
        <taxon>Fibrella</taxon>
    </lineage>
</organism>
<accession>A0A939GMG9</accession>
<evidence type="ECO:0000313" key="6">
    <source>
        <dbReference type="Proteomes" id="UP000664034"/>
    </source>
</evidence>
<feature type="signal peptide" evidence="4">
    <location>
        <begin position="1"/>
        <end position="20"/>
    </location>
</feature>
<evidence type="ECO:0000256" key="1">
    <source>
        <dbReference type="ARBA" id="ARBA00009766"/>
    </source>
</evidence>